<dbReference type="InterPro" id="IPR011256">
    <property type="entry name" value="Reg_factor_effector_dom_sf"/>
</dbReference>
<dbReference type="EMBL" id="LTAO01000040">
    <property type="protein sequence ID" value="KYG25628.1"/>
    <property type="molecule type" value="Genomic_DNA"/>
</dbReference>
<name>A0A162CN50_9BACI</name>
<sequence>MGMKWTGKYENVKQLKEIIDYMEQKGKELKYAIKPDIQLGLSYHVIPDGFEHYSVFEVSDEQPLLEGLVELHVPELTYLITEHLKGEDIGKTYDEIASVLKDSEYIPYKAPAIEYFDSLPIKHERYPVNRDKSDPQFQILIPIMKK</sequence>
<proteinExistence type="predicted"/>
<reference evidence="2" key="1">
    <citation type="submission" date="2016-02" db="EMBL/GenBank/DDBJ databases">
        <title>Genome sequence of Bacillus trypoxylicola KCTC 13244(T).</title>
        <authorList>
            <person name="Jeong H."/>
            <person name="Park S.-H."/>
            <person name="Choi S.-K."/>
        </authorList>
    </citation>
    <scope>NUCLEOTIDE SEQUENCE [LARGE SCALE GENOMIC DNA]</scope>
    <source>
        <strain evidence="2">KCTC 13244</strain>
    </source>
</reference>
<dbReference type="Gene3D" id="3.20.80.10">
    <property type="entry name" value="Regulatory factor, effector binding domain"/>
    <property type="match status" value="1"/>
</dbReference>
<dbReference type="Pfam" id="PF14526">
    <property type="entry name" value="Cass2"/>
    <property type="match status" value="1"/>
</dbReference>
<keyword evidence="3" id="KW-1185">Reference proteome</keyword>
<evidence type="ECO:0000313" key="2">
    <source>
        <dbReference type="EMBL" id="KYG25628.1"/>
    </source>
</evidence>
<evidence type="ECO:0000259" key="1">
    <source>
        <dbReference type="Pfam" id="PF14526"/>
    </source>
</evidence>
<dbReference type="SUPFAM" id="SSF55136">
    <property type="entry name" value="Probable bacterial effector-binding domain"/>
    <property type="match status" value="1"/>
</dbReference>
<organism evidence="2 3">
    <name type="scientific">Alkalihalobacillus trypoxylicola</name>
    <dbReference type="NCBI Taxonomy" id="519424"/>
    <lineage>
        <taxon>Bacteria</taxon>
        <taxon>Bacillati</taxon>
        <taxon>Bacillota</taxon>
        <taxon>Bacilli</taxon>
        <taxon>Bacillales</taxon>
        <taxon>Bacillaceae</taxon>
        <taxon>Alkalihalobacillus</taxon>
    </lineage>
</organism>
<protein>
    <submittedName>
        <fullName evidence="2">Transcriptional regulator</fullName>
    </submittedName>
</protein>
<dbReference type="Proteomes" id="UP000075806">
    <property type="component" value="Unassembled WGS sequence"/>
</dbReference>
<comment type="caution">
    <text evidence="2">The sequence shown here is derived from an EMBL/GenBank/DDBJ whole genome shotgun (WGS) entry which is preliminary data.</text>
</comment>
<feature type="domain" description="Integron-associated effector binding protein" evidence="1">
    <location>
        <begin position="7"/>
        <end position="143"/>
    </location>
</feature>
<evidence type="ECO:0000313" key="3">
    <source>
        <dbReference type="Proteomes" id="UP000075806"/>
    </source>
</evidence>
<dbReference type="AlphaFoldDB" id="A0A162CN50"/>
<gene>
    <name evidence="2" type="ORF">AZF04_13880</name>
</gene>
<dbReference type="InterPro" id="IPR029441">
    <property type="entry name" value="Cass2"/>
</dbReference>
<accession>A0A162CN50</accession>
<dbReference type="STRING" id="519424.AZF04_13880"/>